<reference evidence="2 3" key="1">
    <citation type="submission" date="2015-12" db="EMBL/GenBank/DDBJ databases">
        <title>Genome sequence of the marine Rhodobacteraceae strain O3.65, Candidatus Tritonibacter horizontis.</title>
        <authorList>
            <person name="Poehlein A."/>
            <person name="Giebel H.A."/>
            <person name="Voget S."/>
            <person name="Brinkhoff T."/>
        </authorList>
    </citation>
    <scope>NUCLEOTIDE SEQUENCE [LARGE SCALE GENOMIC DNA]</scope>
    <source>
        <strain evidence="2 3">O3.65</strain>
    </source>
</reference>
<sequence length="191" mass="20871">MIGVVVWSDSAKKKAVIWCEDQRDLAYCLLPETATEPMRFGKGDLVEFETRYENRMRIAENVQIVETDSRSGLADALRHSKAADRREEANSDRDENDSSFRGAEVTTLPVATRNGGRGSVHEGADPEVCEMCDLAQHDAARSREANPERRVSQAASGQGATGQGALHADGAAPERRTVSATILPFPELMRA</sequence>
<keyword evidence="3" id="KW-1185">Reference proteome</keyword>
<evidence type="ECO:0000313" key="2">
    <source>
        <dbReference type="EMBL" id="KUP92280.1"/>
    </source>
</evidence>
<evidence type="ECO:0000313" key="3">
    <source>
        <dbReference type="Proteomes" id="UP000068382"/>
    </source>
</evidence>
<organism evidence="2 3">
    <name type="scientific">Tritonibacter horizontis</name>
    <dbReference type="NCBI Taxonomy" id="1768241"/>
    <lineage>
        <taxon>Bacteria</taxon>
        <taxon>Pseudomonadati</taxon>
        <taxon>Pseudomonadota</taxon>
        <taxon>Alphaproteobacteria</taxon>
        <taxon>Rhodobacterales</taxon>
        <taxon>Paracoccaceae</taxon>
        <taxon>Tritonibacter</taxon>
    </lineage>
</organism>
<dbReference type="PATRIC" id="fig|1768241.3.peg.3057"/>
<dbReference type="OrthoDB" id="7868545at2"/>
<comment type="caution">
    <text evidence="2">The sequence shown here is derived from an EMBL/GenBank/DDBJ whole genome shotgun (WGS) entry which is preliminary data.</text>
</comment>
<feature type="region of interest" description="Disordered" evidence="1">
    <location>
        <begin position="69"/>
        <end position="124"/>
    </location>
</feature>
<accession>A0A132BX18</accession>
<dbReference type="EMBL" id="LPUY01000077">
    <property type="protein sequence ID" value="KUP92280.1"/>
    <property type="molecule type" value="Genomic_DNA"/>
</dbReference>
<feature type="region of interest" description="Disordered" evidence="1">
    <location>
        <begin position="139"/>
        <end position="178"/>
    </location>
</feature>
<evidence type="ECO:0000256" key="1">
    <source>
        <dbReference type="SAM" id="MobiDB-lite"/>
    </source>
</evidence>
<feature type="compositionally biased region" description="Basic and acidic residues" evidence="1">
    <location>
        <begin position="139"/>
        <end position="151"/>
    </location>
</feature>
<protein>
    <submittedName>
        <fullName evidence="2">Uncharacterized protein</fullName>
    </submittedName>
</protein>
<feature type="compositionally biased region" description="Basic and acidic residues" evidence="1">
    <location>
        <begin position="76"/>
        <end position="98"/>
    </location>
</feature>
<proteinExistence type="predicted"/>
<name>A0A132BX18_9RHOB</name>
<gene>
    <name evidence="2" type="ORF">TRIHO_29220</name>
</gene>
<dbReference type="AlphaFoldDB" id="A0A132BX18"/>
<dbReference type="Proteomes" id="UP000068382">
    <property type="component" value="Unassembled WGS sequence"/>
</dbReference>